<dbReference type="AlphaFoldDB" id="A0A9I9EME8"/>
<dbReference type="EnsemblPlants" id="MELO3C035410.2.1">
    <property type="protein sequence ID" value="MELO3C035410.2.1"/>
    <property type="gene ID" value="MELO3C035410.2"/>
</dbReference>
<proteinExistence type="predicted"/>
<accession>A0A9I9EME8</accession>
<sequence>MDEGLKWLDRSESKRRLPPPILSSFPISPSQTIRSSEKNVAVSGFITRYPWSMRTILTLFLLPSQWPQPQNEELLLAMEESEFEEKSLEVVLTLESNWHMRFSTEVAPNLLSRQWFDTAQQR</sequence>
<reference evidence="1" key="1">
    <citation type="submission" date="2023-03" db="UniProtKB">
        <authorList>
            <consortium name="EnsemblPlants"/>
        </authorList>
    </citation>
    <scope>IDENTIFICATION</scope>
</reference>
<organism evidence="1">
    <name type="scientific">Cucumis melo</name>
    <name type="common">Muskmelon</name>
    <dbReference type="NCBI Taxonomy" id="3656"/>
    <lineage>
        <taxon>Eukaryota</taxon>
        <taxon>Viridiplantae</taxon>
        <taxon>Streptophyta</taxon>
        <taxon>Embryophyta</taxon>
        <taxon>Tracheophyta</taxon>
        <taxon>Spermatophyta</taxon>
        <taxon>Magnoliopsida</taxon>
        <taxon>eudicotyledons</taxon>
        <taxon>Gunneridae</taxon>
        <taxon>Pentapetalae</taxon>
        <taxon>rosids</taxon>
        <taxon>fabids</taxon>
        <taxon>Cucurbitales</taxon>
        <taxon>Cucurbitaceae</taxon>
        <taxon>Benincaseae</taxon>
        <taxon>Cucumis</taxon>
    </lineage>
</organism>
<name>A0A9I9EME8_CUCME</name>
<evidence type="ECO:0000313" key="1">
    <source>
        <dbReference type="EnsemblPlants" id="MELO3C035410.2.1"/>
    </source>
</evidence>
<dbReference type="Gramene" id="MELO3C035410.2.1">
    <property type="protein sequence ID" value="MELO3C035410.2.1"/>
    <property type="gene ID" value="MELO3C035410.2"/>
</dbReference>
<dbReference type="PANTHER" id="PTHR37771:SF2">
    <property type="entry name" value="OS02G0593400 PROTEIN"/>
    <property type="match status" value="1"/>
</dbReference>
<protein>
    <submittedName>
        <fullName evidence="1">Uncharacterized protein</fullName>
    </submittedName>
</protein>
<dbReference type="PANTHER" id="PTHR37771">
    <property type="entry name" value="OS02G0593400 PROTEIN"/>
    <property type="match status" value="1"/>
</dbReference>